<evidence type="ECO:0000313" key="4">
    <source>
        <dbReference type="Proteomes" id="UP001303473"/>
    </source>
</evidence>
<feature type="transmembrane region" description="Helical" evidence="2">
    <location>
        <begin position="54"/>
        <end position="72"/>
    </location>
</feature>
<feature type="transmembrane region" description="Helical" evidence="2">
    <location>
        <begin position="84"/>
        <end position="103"/>
    </location>
</feature>
<keyword evidence="4" id="KW-1185">Reference proteome</keyword>
<feature type="compositionally biased region" description="Polar residues" evidence="1">
    <location>
        <begin position="276"/>
        <end position="285"/>
    </location>
</feature>
<accession>A0AAN6N775</accession>
<keyword evidence="2" id="KW-0472">Membrane</keyword>
<organism evidence="3 4">
    <name type="scientific">Diplogelasinospora grovesii</name>
    <dbReference type="NCBI Taxonomy" id="303347"/>
    <lineage>
        <taxon>Eukaryota</taxon>
        <taxon>Fungi</taxon>
        <taxon>Dikarya</taxon>
        <taxon>Ascomycota</taxon>
        <taxon>Pezizomycotina</taxon>
        <taxon>Sordariomycetes</taxon>
        <taxon>Sordariomycetidae</taxon>
        <taxon>Sordariales</taxon>
        <taxon>Diplogelasinosporaceae</taxon>
        <taxon>Diplogelasinospora</taxon>
    </lineage>
</organism>
<protein>
    <submittedName>
        <fullName evidence="3">Uncharacterized protein</fullName>
    </submittedName>
</protein>
<gene>
    <name evidence="3" type="ORF">QBC46DRAFT_144754</name>
</gene>
<dbReference type="Proteomes" id="UP001303473">
    <property type="component" value="Unassembled WGS sequence"/>
</dbReference>
<sequence length="306" mass="34422">MAAQRPQHGGRQSRFTEQRMEEYTPANSAYEEDLYYDDENEVSHLRIILRGLNSCFHGAACVILVAIMVQFLNQSRGTWHKTMSPQAITLLTLLAIDTALDITSLVRLHKIWPSWALLLRLICGIGYLALFMVYVGMGRVFPYSFTYWSMAPGYAGPVVYLFLWLIGVWNLLHTAIRRHYLGNGVRRYMAAIRDLSRSTPPAAGGNDQAIPRSTGIAANAIRPAPNRIWRRWGWRRGHQPRGDLESNTGRGTTIDRAASPGIMLPERHVENDNKPESLTTTTSSRPKSDDRQPAEAAAPPPTEIRL</sequence>
<dbReference type="EMBL" id="MU853810">
    <property type="protein sequence ID" value="KAK3939493.1"/>
    <property type="molecule type" value="Genomic_DNA"/>
</dbReference>
<evidence type="ECO:0000256" key="2">
    <source>
        <dbReference type="SAM" id="Phobius"/>
    </source>
</evidence>
<dbReference type="AlphaFoldDB" id="A0AAN6N775"/>
<proteinExistence type="predicted"/>
<feature type="transmembrane region" description="Helical" evidence="2">
    <location>
        <begin position="115"/>
        <end position="134"/>
    </location>
</feature>
<keyword evidence="2" id="KW-0812">Transmembrane</keyword>
<feature type="transmembrane region" description="Helical" evidence="2">
    <location>
        <begin position="154"/>
        <end position="172"/>
    </location>
</feature>
<name>A0AAN6N775_9PEZI</name>
<reference evidence="4" key="1">
    <citation type="journal article" date="2023" name="Mol. Phylogenet. Evol.">
        <title>Genome-scale phylogeny and comparative genomics of the fungal order Sordariales.</title>
        <authorList>
            <person name="Hensen N."/>
            <person name="Bonometti L."/>
            <person name="Westerberg I."/>
            <person name="Brannstrom I.O."/>
            <person name="Guillou S."/>
            <person name="Cros-Aarteil S."/>
            <person name="Calhoun S."/>
            <person name="Haridas S."/>
            <person name="Kuo A."/>
            <person name="Mondo S."/>
            <person name="Pangilinan J."/>
            <person name="Riley R."/>
            <person name="LaButti K."/>
            <person name="Andreopoulos B."/>
            <person name="Lipzen A."/>
            <person name="Chen C."/>
            <person name="Yan M."/>
            <person name="Daum C."/>
            <person name="Ng V."/>
            <person name="Clum A."/>
            <person name="Steindorff A."/>
            <person name="Ohm R.A."/>
            <person name="Martin F."/>
            <person name="Silar P."/>
            <person name="Natvig D.O."/>
            <person name="Lalanne C."/>
            <person name="Gautier V."/>
            <person name="Ament-Velasquez S.L."/>
            <person name="Kruys A."/>
            <person name="Hutchinson M.I."/>
            <person name="Powell A.J."/>
            <person name="Barry K."/>
            <person name="Miller A.N."/>
            <person name="Grigoriev I.V."/>
            <person name="Debuchy R."/>
            <person name="Gladieux P."/>
            <person name="Hiltunen Thoren M."/>
            <person name="Johannesson H."/>
        </authorList>
    </citation>
    <scope>NUCLEOTIDE SEQUENCE [LARGE SCALE GENOMIC DNA]</scope>
    <source>
        <strain evidence="4">CBS 340.73</strain>
    </source>
</reference>
<keyword evidence="2" id="KW-1133">Transmembrane helix</keyword>
<evidence type="ECO:0000256" key="1">
    <source>
        <dbReference type="SAM" id="MobiDB-lite"/>
    </source>
</evidence>
<feature type="region of interest" description="Disordered" evidence="1">
    <location>
        <begin position="239"/>
        <end position="306"/>
    </location>
</feature>
<evidence type="ECO:0000313" key="3">
    <source>
        <dbReference type="EMBL" id="KAK3939493.1"/>
    </source>
</evidence>
<feature type="compositionally biased region" description="Basic and acidic residues" evidence="1">
    <location>
        <begin position="265"/>
        <end position="275"/>
    </location>
</feature>
<comment type="caution">
    <text evidence="3">The sequence shown here is derived from an EMBL/GenBank/DDBJ whole genome shotgun (WGS) entry which is preliminary data.</text>
</comment>